<dbReference type="InterPro" id="IPR011990">
    <property type="entry name" value="TPR-like_helical_dom_sf"/>
</dbReference>
<keyword evidence="1" id="KW-0175">Coiled coil</keyword>
<dbReference type="EMBL" id="WKKI01000016">
    <property type="protein sequence ID" value="MRX72462.1"/>
    <property type="molecule type" value="Genomic_DNA"/>
</dbReference>
<dbReference type="AlphaFoldDB" id="A0A7X2IZR5"/>
<dbReference type="RefSeq" id="WP_154307628.1">
    <property type="nucleotide sequence ID" value="NZ_WKKI01000016.1"/>
</dbReference>
<dbReference type="InterPro" id="IPR027417">
    <property type="entry name" value="P-loop_NTPase"/>
</dbReference>
<dbReference type="Gene3D" id="1.25.40.10">
    <property type="entry name" value="Tetratricopeptide repeat domain"/>
    <property type="match status" value="1"/>
</dbReference>
<dbReference type="SUPFAM" id="SSF52540">
    <property type="entry name" value="P-loop containing nucleoside triphosphate hydrolases"/>
    <property type="match status" value="1"/>
</dbReference>
<sequence>MDEKLLVSKTYYSTFLLEGDRNLHPVQILGEAYLTEQKQDVYDLSFVRFAQGEVYFHNKDYEAAIFKWENISNELQPWAKKNIADSYYELELLFAAEDIYNSIDPESKTLSMEIAIKLFALYVEREKMDLAYEVLKVAIALDPDYANITEAARLFYEEREDWNNAVELSVNEFTRTGDPAWFQALKRYVDGGSTRSLDPQYFYETLTTLYTVNPEYFSQLAVSLWKSYRYQENYLQWLKTLNTVFRSINLSAPLSWKNLSAMFEETYIELIDGKYFISEIEGVVPGLLENWMLTADQDRKVFASAAIMAWNEVFPSTISLDSLKGAESIIFNSVSSVNNLPYIVSLFESIMKWAKTNHINVGYKVRWLVQQLADAKSRHFFVVGDSGSGKTSFMNSLLDDPAASIPSADVVMLSGSREAELYEISDSGKKQGELKELESSSSSWVHAKQPSSFLETHSLVLIHTPVMDQMGVDGKGVKDYLPLADGILYLVNARTRLSNAELENLLEIRGKAGHIPIHFVLNKMDAIVDENEIRSIISTVEDSVHDYFPEALVFPYSSLKAVEQQRAELAKFIGEGFTLTGREKEEMRTAQLLYYIRTTLTELLDKRAETENALQGSISFNEDILSRLKGLVHKLNDMEGDKVTSIKASYQDIKREMDERLKEKLPSLLRDCSKELSEDDDFSTIHIELNNKMNVKIQDYLREELVPQYAGALEIWIQESKEELSGSQEYLSDMSDTFNALYRSDKINLSCDFGIFADWERDIQRMLNRTQVEKENILNRTNPAQLLLKGAGRLFGALPQNKTLLFNQYKKYIESESYSDVAASVSHNFFLQFDMFERSIQPDIHSFFREPAAFLRETIKEVEGEIQRDKETMSVMKANPKLYYDPLKLFEVRLLQYEFIIEAHKETVYGK</sequence>
<protein>
    <submittedName>
        <fullName evidence="2">GTP-binding protein</fullName>
    </submittedName>
</protein>
<dbReference type="Gene3D" id="3.40.50.300">
    <property type="entry name" value="P-loop containing nucleotide triphosphate hydrolases"/>
    <property type="match status" value="1"/>
</dbReference>
<proteinExistence type="predicted"/>
<evidence type="ECO:0000256" key="1">
    <source>
        <dbReference type="SAM" id="Coils"/>
    </source>
</evidence>
<organism evidence="2 3">
    <name type="scientific">Metabacillus lacus</name>
    <dbReference type="NCBI Taxonomy" id="1983721"/>
    <lineage>
        <taxon>Bacteria</taxon>
        <taxon>Bacillati</taxon>
        <taxon>Bacillota</taxon>
        <taxon>Bacilli</taxon>
        <taxon>Bacillales</taxon>
        <taxon>Bacillaceae</taxon>
        <taxon>Metabacillus</taxon>
    </lineage>
</organism>
<comment type="caution">
    <text evidence="2">The sequence shown here is derived from an EMBL/GenBank/DDBJ whole genome shotgun (WGS) entry which is preliminary data.</text>
</comment>
<dbReference type="OrthoDB" id="2953146at2"/>
<dbReference type="PANTHER" id="PTHR43681:SF1">
    <property type="entry name" value="SARCALUMENIN"/>
    <property type="match status" value="1"/>
</dbReference>
<dbReference type="SUPFAM" id="SSF48452">
    <property type="entry name" value="TPR-like"/>
    <property type="match status" value="1"/>
</dbReference>
<evidence type="ECO:0000313" key="3">
    <source>
        <dbReference type="Proteomes" id="UP000448867"/>
    </source>
</evidence>
<keyword evidence="3" id="KW-1185">Reference proteome</keyword>
<accession>A0A7X2IZR5</accession>
<feature type="coiled-coil region" evidence="1">
    <location>
        <begin position="852"/>
        <end position="879"/>
    </location>
</feature>
<reference evidence="2 3" key="1">
    <citation type="submission" date="2019-11" db="EMBL/GenBank/DDBJ databases">
        <title>Bacillus lacus genome.</title>
        <authorList>
            <person name="Allen C.J."/>
            <person name="Newman J.D."/>
        </authorList>
    </citation>
    <scope>NUCLEOTIDE SEQUENCE [LARGE SCALE GENOMIC DNA]</scope>
    <source>
        <strain evidence="2 3">KCTC 33946</strain>
    </source>
</reference>
<evidence type="ECO:0000313" key="2">
    <source>
        <dbReference type="EMBL" id="MRX72462.1"/>
    </source>
</evidence>
<name>A0A7X2IZR5_9BACI</name>
<gene>
    <name evidence="2" type="ORF">GJU40_09925</name>
</gene>
<dbReference type="Proteomes" id="UP000448867">
    <property type="component" value="Unassembled WGS sequence"/>
</dbReference>
<dbReference type="CDD" id="cd00882">
    <property type="entry name" value="Ras_like_GTPase"/>
    <property type="match status" value="1"/>
</dbReference>
<dbReference type="InterPro" id="IPR051943">
    <property type="entry name" value="TRAFAC_Dynamin-like_GTPase"/>
</dbReference>
<dbReference type="PANTHER" id="PTHR43681">
    <property type="entry name" value="TRANSMEMBRANE GTPASE FZO"/>
    <property type="match status" value="1"/>
</dbReference>